<proteinExistence type="predicted"/>
<name>A0A564T5Q8_9FIRM</name>
<evidence type="ECO:0000256" key="1">
    <source>
        <dbReference type="SAM" id="MobiDB-lite"/>
    </source>
</evidence>
<dbReference type="AlphaFoldDB" id="A0A564T5Q8"/>
<gene>
    <name evidence="2" type="ORF">RTSSTS7063_00958</name>
</gene>
<dbReference type="Proteomes" id="UP000363661">
    <property type="component" value="Unassembled WGS sequence"/>
</dbReference>
<feature type="region of interest" description="Disordered" evidence="1">
    <location>
        <begin position="1"/>
        <end position="33"/>
    </location>
</feature>
<protein>
    <submittedName>
        <fullName evidence="2">Uncharacterized protein</fullName>
    </submittedName>
</protein>
<evidence type="ECO:0000313" key="2">
    <source>
        <dbReference type="EMBL" id="VUX02439.1"/>
    </source>
</evidence>
<keyword evidence="3" id="KW-1185">Reference proteome</keyword>
<accession>A0A564T5Q8</accession>
<organism evidence="2 3">
    <name type="scientific">[Ruminococcus] torques</name>
    <dbReference type="NCBI Taxonomy" id="33039"/>
    <lineage>
        <taxon>Bacteria</taxon>
        <taxon>Bacillati</taxon>
        <taxon>Bacillota</taxon>
        <taxon>Clostridia</taxon>
        <taxon>Lachnospirales</taxon>
        <taxon>Lachnospiraceae</taxon>
        <taxon>Mediterraneibacter</taxon>
    </lineage>
</organism>
<reference evidence="2 3" key="1">
    <citation type="submission" date="2019-07" db="EMBL/GenBank/DDBJ databases">
        <authorList>
            <person name="Hibberd C M."/>
            <person name="Gehrig L. J."/>
            <person name="Chang H.-W."/>
            <person name="Venkatesh S."/>
        </authorList>
    </citation>
    <scope>NUCLEOTIDE SEQUENCE [LARGE SCALE GENOMIC DNA]</scope>
    <source>
        <strain evidence="2">Ruminococcus_torques_SSTS_Bg7063</strain>
    </source>
</reference>
<sequence>MRRIYADFDENGDVGRSRREVTDGKKQKQENRD</sequence>
<dbReference type="EMBL" id="CABHNA010000039">
    <property type="protein sequence ID" value="VUX02439.1"/>
    <property type="molecule type" value="Genomic_DNA"/>
</dbReference>
<feature type="compositionally biased region" description="Basic and acidic residues" evidence="1">
    <location>
        <begin position="13"/>
        <end position="33"/>
    </location>
</feature>
<evidence type="ECO:0000313" key="3">
    <source>
        <dbReference type="Proteomes" id="UP000363661"/>
    </source>
</evidence>